<accession>A0ABQ6WE26</accession>
<evidence type="ECO:0000313" key="2">
    <source>
        <dbReference type="EMBL" id="KAE8415378.1"/>
    </source>
</evidence>
<dbReference type="Proteomes" id="UP000325395">
    <property type="component" value="Unassembled WGS sequence"/>
</dbReference>
<feature type="compositionally biased region" description="Low complexity" evidence="1">
    <location>
        <begin position="11"/>
        <end position="26"/>
    </location>
</feature>
<evidence type="ECO:0000313" key="3">
    <source>
        <dbReference type="Proteomes" id="UP000325395"/>
    </source>
</evidence>
<dbReference type="EMBL" id="ML735768">
    <property type="protein sequence ID" value="KAE8415378.1"/>
    <property type="molecule type" value="Genomic_DNA"/>
</dbReference>
<gene>
    <name evidence="2" type="ORF">BDV36DRAFT_298109</name>
</gene>
<keyword evidence="3" id="KW-1185">Reference proteome</keyword>
<name>A0ABQ6WE26_9EURO</name>
<organism evidence="2 3">
    <name type="scientific">Aspergillus pseudocaelatus</name>
    <dbReference type="NCBI Taxonomy" id="1825620"/>
    <lineage>
        <taxon>Eukaryota</taxon>
        <taxon>Fungi</taxon>
        <taxon>Dikarya</taxon>
        <taxon>Ascomycota</taxon>
        <taxon>Pezizomycotina</taxon>
        <taxon>Eurotiomycetes</taxon>
        <taxon>Eurotiomycetidae</taxon>
        <taxon>Eurotiales</taxon>
        <taxon>Aspergillaceae</taxon>
        <taxon>Aspergillus</taxon>
        <taxon>Aspergillus subgen. Circumdati</taxon>
    </lineage>
</organism>
<protein>
    <recommendedName>
        <fullName evidence="4">GAT domain-containing protein</fullName>
    </recommendedName>
</protein>
<feature type="region of interest" description="Disordered" evidence="1">
    <location>
        <begin position="1"/>
        <end position="26"/>
    </location>
</feature>
<feature type="region of interest" description="Disordered" evidence="1">
    <location>
        <begin position="215"/>
        <end position="270"/>
    </location>
</feature>
<evidence type="ECO:0008006" key="4">
    <source>
        <dbReference type="Google" id="ProtNLM"/>
    </source>
</evidence>
<sequence length="343" mass="37279">MISAGDILGDTPTPAESSSGSPPASVSSLDVILTLLGDAEYEGRSCDLDEVQVKRLLEHLRPPPQPDSGGSSPAISASHGDPVQLEFLCRVGDYAGRLWNCLRKAADASNLSLPDRVGTFHDNLTRVDGQYGAGDDTETLVGCVNYLRSKGLDVDVPMARLAIAIYTERNTAIDRDIGRLPQILPEDQTANREILERLMHFYGDSADLLRTHDRTKVHHKSSPHQLPSPKDPSDTFSQGGLINKSPGKIRSVSPSKRTASGSSKSVVHLSSTSYGPSMLEEEGLHAYEGILEDIAKLRSKGGSKAIEAIEDARKLLRQVLDNIEEDEKAATMEEPQHIRKRRG</sequence>
<feature type="compositionally biased region" description="Low complexity" evidence="1">
    <location>
        <begin position="260"/>
        <end position="270"/>
    </location>
</feature>
<reference evidence="2 3" key="1">
    <citation type="submission" date="2019-04" db="EMBL/GenBank/DDBJ databases">
        <authorList>
            <consortium name="DOE Joint Genome Institute"/>
            <person name="Mondo S."/>
            <person name="Kjaerbolling I."/>
            <person name="Vesth T."/>
            <person name="Frisvad J.C."/>
            <person name="Nybo J.L."/>
            <person name="Theobald S."/>
            <person name="Kildgaard S."/>
            <person name="Isbrandt T."/>
            <person name="Kuo A."/>
            <person name="Sato A."/>
            <person name="Lyhne E.K."/>
            <person name="Kogle M.E."/>
            <person name="Wiebenga A."/>
            <person name="Kun R.S."/>
            <person name="Lubbers R.J."/>
            <person name="Makela M.R."/>
            <person name="Barry K."/>
            <person name="Chovatia M."/>
            <person name="Clum A."/>
            <person name="Daum C."/>
            <person name="Haridas S."/>
            <person name="He G."/>
            <person name="LaButti K."/>
            <person name="Lipzen A."/>
            <person name="Riley R."/>
            <person name="Salamov A."/>
            <person name="Simmons B.A."/>
            <person name="Magnuson J.K."/>
            <person name="Henrissat B."/>
            <person name="Mortensen U.H."/>
            <person name="Larsen T.O."/>
            <person name="Devries R.P."/>
            <person name="Grigoriev I.V."/>
            <person name="Machida M."/>
            <person name="Baker S.E."/>
            <person name="Andersen M.R."/>
            <person name="Cantor M.N."/>
            <person name="Hua S.X."/>
        </authorList>
    </citation>
    <scope>NUCLEOTIDE SEQUENCE [LARGE SCALE GENOMIC DNA]</scope>
    <source>
        <strain evidence="2 3">CBS 117616</strain>
    </source>
</reference>
<evidence type="ECO:0000256" key="1">
    <source>
        <dbReference type="SAM" id="MobiDB-lite"/>
    </source>
</evidence>
<proteinExistence type="predicted"/>